<keyword evidence="2" id="KW-1185">Reference proteome</keyword>
<dbReference type="Proteomes" id="UP000269883">
    <property type="component" value="Chromosome"/>
</dbReference>
<proteinExistence type="predicted"/>
<dbReference type="EMBL" id="AP017378">
    <property type="protein sequence ID" value="BBD06814.1"/>
    <property type="molecule type" value="Genomic_DNA"/>
</dbReference>
<name>A0A2Z6AUA7_9BACT</name>
<dbReference type="KEGG" id="dfl:DFE_0088"/>
<gene>
    <name evidence="1" type="ORF">DFE_0088</name>
</gene>
<dbReference type="AlphaFoldDB" id="A0A2Z6AUA7"/>
<sequence>MPEYRIAPITVSPKFDATRFIATSHTGELPEETINELSALWDTLTNGIQVKRIDNGTGSWLLIWLEKHIEQQVERCWETSPHRGFLEHALAVDYVMAAAADLIPEIAAHGCAPIPEPSPAVREAAEELGLSWPERHTLNRRYALLTPLPWKGGCSACHLNANCPKHKTPSD</sequence>
<evidence type="ECO:0000313" key="1">
    <source>
        <dbReference type="EMBL" id="BBD06814.1"/>
    </source>
</evidence>
<dbReference type="OrthoDB" id="5453322at2"/>
<evidence type="ECO:0000313" key="2">
    <source>
        <dbReference type="Proteomes" id="UP000269883"/>
    </source>
</evidence>
<organism evidence="1 2">
    <name type="scientific">Desulfovibrio ferrophilus</name>
    <dbReference type="NCBI Taxonomy" id="241368"/>
    <lineage>
        <taxon>Bacteria</taxon>
        <taxon>Pseudomonadati</taxon>
        <taxon>Thermodesulfobacteriota</taxon>
        <taxon>Desulfovibrionia</taxon>
        <taxon>Desulfovibrionales</taxon>
        <taxon>Desulfovibrionaceae</taxon>
        <taxon>Desulfovibrio</taxon>
    </lineage>
</organism>
<protein>
    <submittedName>
        <fullName evidence="1">Uncharacterized protein</fullName>
    </submittedName>
</protein>
<dbReference type="RefSeq" id="WP_126375619.1">
    <property type="nucleotide sequence ID" value="NZ_AP017378.1"/>
</dbReference>
<reference evidence="1 2" key="1">
    <citation type="journal article" date="2018" name="Sci. Adv.">
        <title>Multi-heme cytochromes provide a pathway for survival in energy-limited environments.</title>
        <authorList>
            <person name="Deng X."/>
            <person name="Dohmae N."/>
            <person name="Nealson K.H."/>
            <person name="Hashimoto K."/>
            <person name="Okamoto A."/>
        </authorList>
    </citation>
    <scope>NUCLEOTIDE SEQUENCE [LARGE SCALE GENOMIC DNA]</scope>
    <source>
        <strain evidence="1 2">IS5</strain>
    </source>
</reference>
<accession>A0A2Z6AUA7</accession>